<feature type="compositionally biased region" description="Basic residues" evidence="6">
    <location>
        <begin position="113"/>
        <end position="122"/>
    </location>
</feature>
<dbReference type="Proteomes" id="UP000616769">
    <property type="component" value="Unassembled WGS sequence"/>
</dbReference>
<sequence>MVRTNGKKSIKNCKKNKIEIGKKVLCYQRSHIYEAKCLNYRKSSSGFEYLIHYRGWKSKYDEWVPPDRILEYNQENLRVQQELIRNSKKKKRKGENQNRNEETNSESDEKCKSRNNKKKLKLQKSESIESGSANSGLDYANISPKEFDVPEYVEKQPEFLNKHEIRIRIPEELKTILTDDWDLIINQKKLIHLPFKLNIDKILNDYFLQKVRSTKKLPSNHTIEGYLDFLTGIRKYFNFFLDRCLLYHNEKQQMNYLIENYDELLKMNSSDKANPGKESKRLWKKIKKSNNHNKNDLINHHSFRISSSSATATLNTKNETDSGQNFDQNSQSETSDSSNSSQQQAKIDANDFSAAFNEESKTSTDNLKAENTNDNNNVKLFNEKPIDFTKLYGAVHLLRLFTKLGQFLFYSDLNSERLIIINSYVYDFLRYLSKNMWLFDNESNTSYVDASTLIELNQ</sequence>
<keyword evidence="4" id="KW-0804">Transcription</keyword>
<dbReference type="InterPro" id="IPR000953">
    <property type="entry name" value="Chromo/chromo_shadow_dom"/>
</dbReference>
<feature type="compositionally biased region" description="Basic and acidic residues" evidence="6">
    <location>
        <begin position="94"/>
        <end position="112"/>
    </location>
</feature>
<comment type="subcellular location">
    <subcellularLocation>
        <location evidence="1">Nucleus</location>
    </subcellularLocation>
</comment>
<accession>A0A131ZX02</accession>
<dbReference type="OrthoDB" id="124855at2759"/>
<evidence type="ECO:0000256" key="3">
    <source>
        <dbReference type="ARBA" id="ARBA00023015"/>
    </source>
</evidence>
<dbReference type="SUPFAM" id="SSF54160">
    <property type="entry name" value="Chromo domain-like"/>
    <property type="match status" value="1"/>
</dbReference>
<feature type="domain" description="Chromo" evidence="7">
    <location>
        <begin position="32"/>
        <end position="88"/>
    </location>
</feature>
<dbReference type="GO" id="GO:0005634">
    <property type="term" value="C:nucleus"/>
    <property type="evidence" value="ECO:0007669"/>
    <property type="project" value="UniProtKB-SubCell"/>
</dbReference>
<feature type="region of interest" description="Disordered" evidence="6">
    <location>
        <begin position="84"/>
        <end position="135"/>
    </location>
</feature>
<comment type="caution">
    <text evidence="8">The sequence shown here is derived from an EMBL/GenBank/DDBJ whole genome shotgun (WGS) entry which is preliminary data.</text>
</comment>
<evidence type="ECO:0000256" key="2">
    <source>
        <dbReference type="ARBA" id="ARBA00022853"/>
    </source>
</evidence>
<dbReference type="GO" id="GO:0006355">
    <property type="term" value="P:regulation of DNA-templated transcription"/>
    <property type="evidence" value="ECO:0007669"/>
    <property type="project" value="InterPro"/>
</dbReference>
<dbReference type="GO" id="GO:0035267">
    <property type="term" value="C:NuA4 histone acetyltransferase complex"/>
    <property type="evidence" value="ECO:0007669"/>
    <property type="project" value="TreeGrafter"/>
</dbReference>
<evidence type="ECO:0000256" key="4">
    <source>
        <dbReference type="ARBA" id="ARBA00023163"/>
    </source>
</evidence>
<feature type="compositionally biased region" description="Low complexity" evidence="6">
    <location>
        <begin position="327"/>
        <end position="344"/>
    </location>
</feature>
<dbReference type="GO" id="GO:0006325">
    <property type="term" value="P:chromatin organization"/>
    <property type="evidence" value="ECO:0007669"/>
    <property type="project" value="UniProtKB-KW"/>
</dbReference>
<name>A0A131ZX02_SARSC</name>
<dbReference type="InterPro" id="IPR008676">
    <property type="entry name" value="MRG"/>
</dbReference>
<dbReference type="SMART" id="SM00298">
    <property type="entry name" value="CHROMO"/>
    <property type="match status" value="1"/>
</dbReference>
<dbReference type="PANTHER" id="PTHR10880:SF48">
    <property type="entry name" value="MORTALITY FACTOR 4 LIKE 2"/>
    <property type="match status" value="1"/>
</dbReference>
<dbReference type="EMBL" id="JXLN01004836">
    <property type="protein sequence ID" value="KPM03372.1"/>
    <property type="molecule type" value="Genomic_DNA"/>
</dbReference>
<evidence type="ECO:0000256" key="1">
    <source>
        <dbReference type="ARBA" id="ARBA00004123"/>
    </source>
</evidence>
<dbReference type="Gene3D" id="1.10.274.30">
    <property type="entry name" value="MRG domain"/>
    <property type="match status" value="1"/>
</dbReference>
<dbReference type="InterPro" id="IPR016197">
    <property type="entry name" value="Chromo-like_dom_sf"/>
</dbReference>
<organism evidence="8 9">
    <name type="scientific">Sarcoptes scabiei</name>
    <name type="common">Itch mite</name>
    <name type="synonym">Acarus scabiei</name>
    <dbReference type="NCBI Taxonomy" id="52283"/>
    <lineage>
        <taxon>Eukaryota</taxon>
        <taxon>Metazoa</taxon>
        <taxon>Ecdysozoa</taxon>
        <taxon>Arthropoda</taxon>
        <taxon>Chelicerata</taxon>
        <taxon>Arachnida</taxon>
        <taxon>Acari</taxon>
        <taxon>Acariformes</taxon>
        <taxon>Sarcoptiformes</taxon>
        <taxon>Astigmata</taxon>
        <taxon>Psoroptidia</taxon>
        <taxon>Sarcoptoidea</taxon>
        <taxon>Sarcoptidae</taxon>
        <taxon>Sarcoptinae</taxon>
        <taxon>Sarcoptes</taxon>
    </lineage>
</organism>
<proteinExistence type="predicted"/>
<evidence type="ECO:0000256" key="5">
    <source>
        <dbReference type="ARBA" id="ARBA00023242"/>
    </source>
</evidence>
<dbReference type="Pfam" id="PF22732">
    <property type="entry name" value="MSL3_chromo-like"/>
    <property type="match status" value="1"/>
</dbReference>
<evidence type="ECO:0000256" key="6">
    <source>
        <dbReference type="SAM" id="MobiDB-lite"/>
    </source>
</evidence>
<gene>
    <name evidence="8" type="ORF">QR98_0018030</name>
</gene>
<evidence type="ECO:0000313" key="9">
    <source>
        <dbReference type="Proteomes" id="UP000616769"/>
    </source>
</evidence>
<keyword evidence="2" id="KW-0156">Chromatin regulator</keyword>
<dbReference type="VEuPathDB" id="VectorBase:SSCA004293"/>
<dbReference type="PANTHER" id="PTHR10880">
    <property type="entry name" value="MORTALITY FACTOR 4-LIKE PROTEIN"/>
    <property type="match status" value="1"/>
</dbReference>
<evidence type="ECO:0000259" key="7">
    <source>
        <dbReference type="SMART" id="SM00298"/>
    </source>
</evidence>
<reference evidence="8 9" key="1">
    <citation type="journal article" date="2015" name="Parasit. Vectors">
        <title>Draft genome of the scabies mite.</title>
        <authorList>
            <person name="Rider S.D.Jr."/>
            <person name="Morgan M.S."/>
            <person name="Arlian L.G."/>
        </authorList>
    </citation>
    <scope>NUCLEOTIDE SEQUENCE [LARGE SCALE GENOMIC DNA]</scope>
    <source>
        <strain evidence="8">Arlian Lab</strain>
    </source>
</reference>
<dbReference type="Pfam" id="PF05712">
    <property type="entry name" value="MRG"/>
    <property type="match status" value="1"/>
</dbReference>
<keyword evidence="3" id="KW-0805">Transcription regulation</keyword>
<dbReference type="PROSITE" id="PS51640">
    <property type="entry name" value="MRG"/>
    <property type="match status" value="1"/>
</dbReference>
<dbReference type="OMA" id="HIYEAKC"/>
<dbReference type="InterPro" id="IPR038217">
    <property type="entry name" value="MRG_C_sf"/>
</dbReference>
<dbReference type="Gene3D" id="2.30.30.140">
    <property type="match status" value="1"/>
</dbReference>
<dbReference type="AlphaFoldDB" id="A0A131ZX02"/>
<dbReference type="InterPro" id="IPR053820">
    <property type="entry name" value="MSL3_chromo-like"/>
</dbReference>
<feature type="compositionally biased region" description="Polar residues" evidence="6">
    <location>
        <begin position="315"/>
        <end position="326"/>
    </location>
</feature>
<dbReference type="InterPro" id="IPR026541">
    <property type="entry name" value="MRG_dom"/>
</dbReference>
<evidence type="ECO:0000313" key="8">
    <source>
        <dbReference type="EMBL" id="KPM03372.1"/>
    </source>
</evidence>
<feature type="region of interest" description="Disordered" evidence="6">
    <location>
        <begin position="315"/>
        <end position="344"/>
    </location>
</feature>
<protein>
    <recommendedName>
        <fullName evidence="7">Chromo domain-containing protein</fullName>
    </recommendedName>
</protein>
<keyword evidence="5" id="KW-0539">Nucleus</keyword>